<evidence type="ECO:0000256" key="6">
    <source>
        <dbReference type="ARBA" id="ARBA00022967"/>
    </source>
</evidence>
<feature type="domain" description="ABC transporter" evidence="8">
    <location>
        <begin position="6"/>
        <end position="217"/>
    </location>
</feature>
<sequence length="217" mass="22396">MGAITITLEGLTTGRGGEALGAPLDLRLASGEALIVTGPNGAGKSTLIRTLAGLLPPLRGQVRLGGALAPDGEPARQVGEIAHYLGHRNGLRAGARLFDELAFWHRFLGGESREATGAVEAGLEAVGLPGLSGLSVGHLSSGQQRRAAIARLLLVPRPLWLLDEPTAALDAKSQARFARLAQAHLEGGGLIVAATHQPLGVEGLRVELAAPPQEDRP</sequence>
<dbReference type="SMART" id="SM00382">
    <property type="entry name" value="AAA"/>
    <property type="match status" value="1"/>
</dbReference>
<evidence type="ECO:0000313" key="9">
    <source>
        <dbReference type="EMBL" id="MFD2238683.1"/>
    </source>
</evidence>
<dbReference type="RefSeq" id="WP_209737159.1">
    <property type="nucleotide sequence ID" value="NZ_CP072611.1"/>
</dbReference>
<reference evidence="10" key="1">
    <citation type="journal article" date="2019" name="Int. J. Syst. Evol. Microbiol.">
        <title>The Global Catalogue of Microorganisms (GCM) 10K type strain sequencing project: providing services to taxonomists for standard genome sequencing and annotation.</title>
        <authorList>
            <consortium name="The Broad Institute Genomics Platform"/>
            <consortium name="The Broad Institute Genome Sequencing Center for Infectious Disease"/>
            <person name="Wu L."/>
            <person name="Ma J."/>
        </authorList>
    </citation>
    <scope>NUCLEOTIDE SEQUENCE [LARGE SCALE GENOMIC DNA]</scope>
    <source>
        <strain evidence="10">ZS-35-S2</strain>
    </source>
</reference>
<keyword evidence="6" id="KW-1278">Translocase</keyword>
<evidence type="ECO:0000256" key="3">
    <source>
        <dbReference type="ARBA" id="ARBA00022741"/>
    </source>
</evidence>
<dbReference type="InterPro" id="IPR027417">
    <property type="entry name" value="P-loop_NTPase"/>
</dbReference>
<dbReference type="Gene3D" id="3.40.50.300">
    <property type="entry name" value="P-loop containing nucleotide triphosphate hydrolases"/>
    <property type="match status" value="1"/>
</dbReference>
<evidence type="ECO:0000259" key="8">
    <source>
        <dbReference type="PROSITE" id="PS50893"/>
    </source>
</evidence>
<keyword evidence="5 9" id="KW-0067">ATP-binding</keyword>
<keyword evidence="10" id="KW-1185">Reference proteome</keyword>
<evidence type="ECO:0000256" key="4">
    <source>
        <dbReference type="ARBA" id="ARBA00022748"/>
    </source>
</evidence>
<name>A0ABW5CPH2_9HYPH</name>
<evidence type="ECO:0000256" key="5">
    <source>
        <dbReference type="ARBA" id="ARBA00022840"/>
    </source>
</evidence>
<dbReference type="PANTHER" id="PTHR43499">
    <property type="entry name" value="ABC TRANSPORTER I FAMILY MEMBER 1"/>
    <property type="match status" value="1"/>
</dbReference>
<keyword evidence="7" id="KW-0472">Membrane</keyword>
<dbReference type="InterPro" id="IPR005895">
    <property type="entry name" value="ABC_transptr_haem_export_CcmA"/>
</dbReference>
<keyword evidence="2" id="KW-0813">Transport</keyword>
<dbReference type="PANTHER" id="PTHR43499:SF1">
    <property type="entry name" value="ABC TRANSPORTER I FAMILY MEMBER 1"/>
    <property type="match status" value="1"/>
</dbReference>
<dbReference type="Pfam" id="PF00005">
    <property type="entry name" value="ABC_tran"/>
    <property type="match status" value="1"/>
</dbReference>
<accession>A0ABW5CPH2</accession>
<dbReference type="PROSITE" id="PS00211">
    <property type="entry name" value="ABC_TRANSPORTER_1"/>
    <property type="match status" value="1"/>
</dbReference>
<dbReference type="InterPro" id="IPR017871">
    <property type="entry name" value="ABC_transporter-like_CS"/>
</dbReference>
<dbReference type="InterPro" id="IPR003439">
    <property type="entry name" value="ABC_transporter-like_ATP-bd"/>
</dbReference>
<proteinExistence type="inferred from homology"/>
<protein>
    <submittedName>
        <fullName evidence="9">Heme ABC exporter ATP-binding protein CcmA</fullName>
    </submittedName>
</protein>
<gene>
    <name evidence="9" type="primary">ccmA</name>
    <name evidence="9" type="ORF">ACFSKQ_14605</name>
</gene>
<evidence type="ECO:0000256" key="7">
    <source>
        <dbReference type="ARBA" id="ARBA00023136"/>
    </source>
</evidence>
<organism evidence="9 10">
    <name type="scientific">Aureimonas populi</name>
    <dbReference type="NCBI Taxonomy" id="1701758"/>
    <lineage>
        <taxon>Bacteria</taxon>
        <taxon>Pseudomonadati</taxon>
        <taxon>Pseudomonadota</taxon>
        <taxon>Alphaproteobacteria</taxon>
        <taxon>Hyphomicrobiales</taxon>
        <taxon>Aurantimonadaceae</taxon>
        <taxon>Aureimonas</taxon>
    </lineage>
</organism>
<evidence type="ECO:0000256" key="1">
    <source>
        <dbReference type="ARBA" id="ARBA00005417"/>
    </source>
</evidence>
<evidence type="ECO:0000313" key="10">
    <source>
        <dbReference type="Proteomes" id="UP001597371"/>
    </source>
</evidence>
<comment type="caution">
    <text evidence="9">The sequence shown here is derived from an EMBL/GenBank/DDBJ whole genome shotgun (WGS) entry which is preliminary data.</text>
</comment>
<keyword evidence="4" id="KW-0201">Cytochrome c-type biogenesis</keyword>
<dbReference type="GO" id="GO:0005524">
    <property type="term" value="F:ATP binding"/>
    <property type="evidence" value="ECO:0007669"/>
    <property type="project" value="UniProtKB-KW"/>
</dbReference>
<dbReference type="SUPFAM" id="SSF52540">
    <property type="entry name" value="P-loop containing nucleoside triphosphate hydrolases"/>
    <property type="match status" value="1"/>
</dbReference>
<dbReference type="PROSITE" id="PS50893">
    <property type="entry name" value="ABC_TRANSPORTER_2"/>
    <property type="match status" value="1"/>
</dbReference>
<dbReference type="Proteomes" id="UP001597371">
    <property type="component" value="Unassembled WGS sequence"/>
</dbReference>
<dbReference type="EMBL" id="JBHUIJ010000022">
    <property type="protein sequence ID" value="MFD2238683.1"/>
    <property type="molecule type" value="Genomic_DNA"/>
</dbReference>
<comment type="similarity">
    <text evidence="1">Belongs to the ABC transporter superfamily.</text>
</comment>
<evidence type="ECO:0000256" key="2">
    <source>
        <dbReference type="ARBA" id="ARBA00022448"/>
    </source>
</evidence>
<dbReference type="InterPro" id="IPR003593">
    <property type="entry name" value="AAA+_ATPase"/>
</dbReference>
<dbReference type="NCBIfam" id="TIGR01189">
    <property type="entry name" value="ccmA"/>
    <property type="match status" value="1"/>
</dbReference>
<keyword evidence="3" id="KW-0547">Nucleotide-binding</keyword>